<comment type="caution">
    <text evidence="2">The sequence shown here is derived from an EMBL/GenBank/DDBJ whole genome shotgun (WGS) entry which is preliminary data.</text>
</comment>
<evidence type="ECO:0000313" key="2">
    <source>
        <dbReference type="EMBL" id="KAI9243072.1"/>
    </source>
</evidence>
<keyword evidence="1" id="KW-0472">Membrane</keyword>
<sequence>YFILSNGNIFFFFIYPLDIFIFNSVKISYYFITDLSNADYYFRLSSSCHLI</sequence>
<keyword evidence="3" id="KW-1185">Reference proteome</keyword>
<evidence type="ECO:0000313" key="3">
    <source>
        <dbReference type="Proteomes" id="UP001209540"/>
    </source>
</evidence>
<reference evidence="2" key="2">
    <citation type="submission" date="2023-02" db="EMBL/GenBank/DDBJ databases">
        <authorList>
            <consortium name="DOE Joint Genome Institute"/>
            <person name="Mondo S.J."/>
            <person name="Chang Y."/>
            <person name="Wang Y."/>
            <person name="Ahrendt S."/>
            <person name="Andreopoulos W."/>
            <person name="Barry K."/>
            <person name="Beard J."/>
            <person name="Benny G.L."/>
            <person name="Blankenship S."/>
            <person name="Bonito G."/>
            <person name="Cuomo C."/>
            <person name="Desiro A."/>
            <person name="Gervers K.A."/>
            <person name="Hundley H."/>
            <person name="Kuo A."/>
            <person name="LaButti K."/>
            <person name="Lang B.F."/>
            <person name="Lipzen A."/>
            <person name="O'Donnell K."/>
            <person name="Pangilinan J."/>
            <person name="Reynolds N."/>
            <person name="Sandor L."/>
            <person name="Smith M.W."/>
            <person name="Tsang A."/>
            <person name="Grigoriev I.V."/>
            <person name="Stajich J.E."/>
            <person name="Spatafora J.W."/>
        </authorList>
    </citation>
    <scope>NUCLEOTIDE SEQUENCE</scope>
    <source>
        <strain evidence="2">RSA 2281</strain>
    </source>
</reference>
<keyword evidence="1" id="KW-1133">Transmembrane helix</keyword>
<organism evidence="2 3">
    <name type="scientific">Phascolomyces articulosus</name>
    <dbReference type="NCBI Taxonomy" id="60185"/>
    <lineage>
        <taxon>Eukaryota</taxon>
        <taxon>Fungi</taxon>
        <taxon>Fungi incertae sedis</taxon>
        <taxon>Mucoromycota</taxon>
        <taxon>Mucoromycotina</taxon>
        <taxon>Mucoromycetes</taxon>
        <taxon>Mucorales</taxon>
        <taxon>Lichtheimiaceae</taxon>
        <taxon>Phascolomyces</taxon>
    </lineage>
</organism>
<reference evidence="2" key="1">
    <citation type="journal article" date="2022" name="IScience">
        <title>Evolution of zygomycete secretomes and the origins of terrestrial fungal ecologies.</title>
        <authorList>
            <person name="Chang Y."/>
            <person name="Wang Y."/>
            <person name="Mondo S."/>
            <person name="Ahrendt S."/>
            <person name="Andreopoulos W."/>
            <person name="Barry K."/>
            <person name="Beard J."/>
            <person name="Benny G.L."/>
            <person name="Blankenship S."/>
            <person name="Bonito G."/>
            <person name="Cuomo C."/>
            <person name="Desiro A."/>
            <person name="Gervers K.A."/>
            <person name="Hundley H."/>
            <person name="Kuo A."/>
            <person name="LaButti K."/>
            <person name="Lang B.F."/>
            <person name="Lipzen A."/>
            <person name="O'Donnell K."/>
            <person name="Pangilinan J."/>
            <person name="Reynolds N."/>
            <person name="Sandor L."/>
            <person name="Smith M.E."/>
            <person name="Tsang A."/>
            <person name="Grigoriev I.V."/>
            <person name="Stajich J.E."/>
            <person name="Spatafora J.W."/>
        </authorList>
    </citation>
    <scope>NUCLEOTIDE SEQUENCE</scope>
    <source>
        <strain evidence="2">RSA 2281</strain>
    </source>
</reference>
<dbReference type="EMBL" id="JAIXMP010000106">
    <property type="protein sequence ID" value="KAI9243072.1"/>
    <property type="molecule type" value="Genomic_DNA"/>
</dbReference>
<keyword evidence="1" id="KW-0812">Transmembrane</keyword>
<gene>
    <name evidence="2" type="ORF">BDA99DRAFT_530882</name>
</gene>
<feature type="transmembrane region" description="Helical" evidence="1">
    <location>
        <begin position="12"/>
        <end position="32"/>
    </location>
</feature>
<dbReference type="AlphaFoldDB" id="A0AAD5P6P9"/>
<accession>A0AAD5P6P9</accession>
<name>A0AAD5P6P9_9FUNG</name>
<protein>
    <submittedName>
        <fullName evidence="2">Uncharacterized protein</fullName>
    </submittedName>
</protein>
<proteinExistence type="predicted"/>
<evidence type="ECO:0000256" key="1">
    <source>
        <dbReference type="SAM" id="Phobius"/>
    </source>
</evidence>
<feature type="non-terminal residue" evidence="2">
    <location>
        <position position="51"/>
    </location>
</feature>
<dbReference type="Proteomes" id="UP001209540">
    <property type="component" value="Unassembled WGS sequence"/>
</dbReference>